<protein>
    <recommendedName>
        <fullName evidence="6">Fe2OG dioxygenase domain-containing protein</fullName>
    </recommendedName>
</protein>
<evidence type="ECO:0000256" key="4">
    <source>
        <dbReference type="ARBA" id="ARBA00023004"/>
    </source>
</evidence>
<dbReference type="PRINTS" id="PR00682">
    <property type="entry name" value="IPNSYNTHASE"/>
</dbReference>
<dbReference type="GO" id="GO:0046872">
    <property type="term" value="F:metal ion binding"/>
    <property type="evidence" value="ECO:0007669"/>
    <property type="project" value="UniProtKB-KW"/>
</dbReference>
<dbReference type="Gene3D" id="2.60.120.330">
    <property type="entry name" value="B-lactam Antibiotic, Isopenicillin N Synthase, Chain"/>
    <property type="match status" value="1"/>
</dbReference>
<dbReference type="InterPro" id="IPR026992">
    <property type="entry name" value="DIOX_N"/>
</dbReference>
<dbReference type="STRING" id="72664.V4NNG3"/>
<dbReference type="OrthoDB" id="288590at2759"/>
<dbReference type="InterPro" id="IPR005123">
    <property type="entry name" value="Oxoglu/Fe-dep_dioxygenase_dom"/>
</dbReference>
<evidence type="ECO:0000259" key="6">
    <source>
        <dbReference type="PROSITE" id="PS51471"/>
    </source>
</evidence>
<dbReference type="PANTHER" id="PTHR10209:SF827">
    <property type="entry name" value="2-OXOGLUTARATE (2OG) AND FE(II)-DEPENDENT OXYGENASE SUPERFAMILY PROTEIN"/>
    <property type="match status" value="1"/>
</dbReference>
<dbReference type="Pfam" id="PF03171">
    <property type="entry name" value="2OG-FeII_Oxy"/>
    <property type="match status" value="1"/>
</dbReference>
<dbReference type="PANTHER" id="PTHR10209">
    <property type="entry name" value="OXIDOREDUCTASE, 2OG-FE II OXYGENASE FAMILY PROTEIN"/>
    <property type="match status" value="1"/>
</dbReference>
<evidence type="ECO:0000313" key="7">
    <source>
        <dbReference type="EMBL" id="ESQ47996.1"/>
    </source>
</evidence>
<dbReference type="eggNOG" id="KOG0143">
    <property type="taxonomic scope" value="Eukaryota"/>
</dbReference>
<keyword evidence="4 5" id="KW-0408">Iron</keyword>
<dbReference type="Proteomes" id="UP000030689">
    <property type="component" value="Unassembled WGS sequence"/>
</dbReference>
<gene>
    <name evidence="7" type="ORF">EUTSA_v10021290mg</name>
</gene>
<evidence type="ECO:0000256" key="5">
    <source>
        <dbReference type="RuleBase" id="RU003682"/>
    </source>
</evidence>
<dbReference type="GO" id="GO:0051213">
    <property type="term" value="F:dioxygenase activity"/>
    <property type="evidence" value="ECO:0007669"/>
    <property type="project" value="UniProtKB-ARBA"/>
</dbReference>
<comment type="similarity">
    <text evidence="1 5">Belongs to the iron/ascorbate-dependent oxidoreductase family.</text>
</comment>
<keyword evidence="3 5" id="KW-0560">Oxidoreductase</keyword>
<keyword evidence="2 5" id="KW-0479">Metal-binding</keyword>
<reference evidence="7 8" key="1">
    <citation type="journal article" date="2013" name="Front. Plant Sci.">
        <title>The Reference Genome of the Halophytic Plant Eutrema salsugineum.</title>
        <authorList>
            <person name="Yang R."/>
            <person name="Jarvis D.E."/>
            <person name="Chen H."/>
            <person name="Beilstein M.A."/>
            <person name="Grimwood J."/>
            <person name="Jenkins J."/>
            <person name="Shu S."/>
            <person name="Prochnik S."/>
            <person name="Xin M."/>
            <person name="Ma C."/>
            <person name="Schmutz J."/>
            <person name="Wing R.A."/>
            <person name="Mitchell-Olds T."/>
            <person name="Schumaker K.S."/>
            <person name="Wang X."/>
        </authorList>
    </citation>
    <scope>NUCLEOTIDE SEQUENCE [LARGE SCALE GENOMIC DNA]</scope>
</reference>
<dbReference type="Pfam" id="PF14226">
    <property type="entry name" value="DIOX_N"/>
    <property type="match status" value="1"/>
</dbReference>
<dbReference type="SUPFAM" id="SSF51197">
    <property type="entry name" value="Clavaminate synthase-like"/>
    <property type="match status" value="1"/>
</dbReference>
<name>V4NNG3_EUTSA</name>
<dbReference type="PROSITE" id="PS51471">
    <property type="entry name" value="FE2OG_OXY"/>
    <property type="match status" value="1"/>
</dbReference>
<dbReference type="KEGG" id="eus:EUTSA_v10021290mg"/>
<dbReference type="InterPro" id="IPR044861">
    <property type="entry name" value="IPNS-like_FE2OG_OXY"/>
</dbReference>
<evidence type="ECO:0000256" key="2">
    <source>
        <dbReference type="ARBA" id="ARBA00022723"/>
    </source>
</evidence>
<organism evidence="7 8">
    <name type="scientific">Eutrema salsugineum</name>
    <name type="common">Saltwater cress</name>
    <name type="synonym">Sisymbrium salsugineum</name>
    <dbReference type="NCBI Taxonomy" id="72664"/>
    <lineage>
        <taxon>Eukaryota</taxon>
        <taxon>Viridiplantae</taxon>
        <taxon>Streptophyta</taxon>
        <taxon>Embryophyta</taxon>
        <taxon>Tracheophyta</taxon>
        <taxon>Spermatophyta</taxon>
        <taxon>Magnoliopsida</taxon>
        <taxon>eudicotyledons</taxon>
        <taxon>Gunneridae</taxon>
        <taxon>Pentapetalae</taxon>
        <taxon>rosids</taxon>
        <taxon>malvids</taxon>
        <taxon>Brassicales</taxon>
        <taxon>Brassicaceae</taxon>
        <taxon>Eutremeae</taxon>
        <taxon>Eutrema</taxon>
    </lineage>
</organism>
<evidence type="ECO:0000256" key="1">
    <source>
        <dbReference type="ARBA" id="ARBA00008056"/>
    </source>
</evidence>
<evidence type="ECO:0000313" key="8">
    <source>
        <dbReference type="Proteomes" id="UP000030689"/>
    </source>
</evidence>
<dbReference type="InterPro" id="IPR027443">
    <property type="entry name" value="IPNS-like_sf"/>
</dbReference>
<proteinExistence type="inferred from homology"/>
<dbReference type="AlphaFoldDB" id="V4NNG3"/>
<accession>V4NNG3</accession>
<dbReference type="OMA" id="MACEVES"/>
<keyword evidence="8" id="KW-1185">Reference proteome</keyword>
<sequence length="279" mass="32083">MEKIDPTFIQAPDRADLNFTSIDSEDIPTIDLSHLDDPKKVQIVISAIGDACAKWGFFQVINHGVPCDARQRLEKVVKKFFDQPQEEKIKVKRDEVNPMGYYDGEPTKNVRDWKEVFDVHFKDPMYLPTSTDHPQDEGLKVVYNKWPQFPSDFREAHEEYSKHAEKLAFKLLELVSSSLGLPRERFNDYFKEQMSLIRVNRYPPCPRPDLALGLGHHTDANVLTILAVDEVKGLQVSRRSDGVWFQIEPISDALVINIGNIVCRCGQMKSIGVQNIEWR</sequence>
<dbReference type="FunFam" id="2.60.120.330:FF:000012">
    <property type="entry name" value="Gibberellin 20 oxidase 1"/>
    <property type="match status" value="1"/>
</dbReference>
<dbReference type="Gramene" id="ESQ47996">
    <property type="protein sequence ID" value="ESQ47996"/>
    <property type="gene ID" value="EUTSA_v10021290mg"/>
</dbReference>
<feature type="domain" description="Fe2OG dioxygenase" evidence="6">
    <location>
        <begin position="192"/>
        <end position="279"/>
    </location>
</feature>
<evidence type="ECO:0000256" key="3">
    <source>
        <dbReference type="ARBA" id="ARBA00023002"/>
    </source>
</evidence>
<dbReference type="EMBL" id="KI517408">
    <property type="protein sequence ID" value="ESQ47996.1"/>
    <property type="molecule type" value="Genomic_DNA"/>
</dbReference>